<dbReference type="SUPFAM" id="SSF50978">
    <property type="entry name" value="WD40 repeat-like"/>
    <property type="match status" value="1"/>
</dbReference>
<dbReference type="EMBL" id="CAJNOK010018454">
    <property type="protein sequence ID" value="CAF1282635.1"/>
    <property type="molecule type" value="Genomic_DNA"/>
</dbReference>
<evidence type="ECO:0000313" key="5">
    <source>
        <dbReference type="Proteomes" id="UP000663829"/>
    </source>
</evidence>
<proteinExistence type="predicted"/>
<evidence type="ECO:0000313" key="3">
    <source>
        <dbReference type="EMBL" id="CAF3826320.1"/>
    </source>
</evidence>
<dbReference type="InterPro" id="IPR036322">
    <property type="entry name" value="WD40_repeat_dom_sf"/>
</dbReference>
<organism evidence="1 5">
    <name type="scientific">Didymodactylos carnosus</name>
    <dbReference type="NCBI Taxonomy" id="1234261"/>
    <lineage>
        <taxon>Eukaryota</taxon>
        <taxon>Metazoa</taxon>
        <taxon>Spiralia</taxon>
        <taxon>Gnathifera</taxon>
        <taxon>Rotifera</taxon>
        <taxon>Eurotatoria</taxon>
        <taxon>Bdelloidea</taxon>
        <taxon>Philodinida</taxon>
        <taxon>Philodinidae</taxon>
        <taxon>Didymodactylos</taxon>
    </lineage>
</organism>
<dbReference type="Proteomes" id="UP000681722">
    <property type="component" value="Unassembled WGS sequence"/>
</dbReference>
<protein>
    <submittedName>
        <fullName evidence="1">Uncharacterized protein</fullName>
    </submittedName>
</protein>
<evidence type="ECO:0000313" key="4">
    <source>
        <dbReference type="EMBL" id="CAF4087420.1"/>
    </source>
</evidence>
<gene>
    <name evidence="1" type="ORF">GPM918_LOCUS16607</name>
    <name evidence="2" type="ORF">OVA965_LOCUS27710</name>
    <name evidence="3" type="ORF">SRO942_LOCUS16607</name>
    <name evidence="4" type="ORF">TMI583_LOCUS28458</name>
</gene>
<dbReference type="EMBL" id="CAJOBC010004401">
    <property type="protein sequence ID" value="CAF3826320.1"/>
    <property type="molecule type" value="Genomic_DNA"/>
</dbReference>
<accession>A0A814KYD1</accession>
<evidence type="ECO:0000313" key="2">
    <source>
        <dbReference type="EMBL" id="CAF1282635.1"/>
    </source>
</evidence>
<evidence type="ECO:0000313" key="1">
    <source>
        <dbReference type="EMBL" id="CAF1057505.1"/>
    </source>
</evidence>
<sequence length="408" mass="48098">MKHLTEHFKIINDRLPICVNQLNELLVELNQISSSTVVKKTYDHLDKWRQQSHQTIDDIYEQKRNEIDQILSRNYDKYKNDQLNNIDKTKSYTENLINKQNATHYQMEEFNKTLEITQSTFNKFKQNFVLINTIPLNINANVVDLQLLSKIADIYSLKTPEKILKLNDKWFSSFASHNDYLLLYQNSKFCLYNNMLTIVNEIEWNNDLIVDMCWSSTLDKYVILTEKFLFTLDETSMTLIERLKTDKTFLSCTCSHEKLFVISQNCPSTIEEYELQSFILIREWKSQQIFAIHELIYSIRCDNDHFCLLIKNKLTGKVHIELRTTATMNTVWSVIVPIPFSNSISRLCLLSFNEWLIIDEQSNHLIQISSDGKLKSKVHFNFKPCNAVRFDYNSTIVIVDNAGQLYLY</sequence>
<dbReference type="OrthoDB" id="9989140at2759"/>
<dbReference type="Proteomes" id="UP000663829">
    <property type="component" value="Unassembled WGS sequence"/>
</dbReference>
<comment type="caution">
    <text evidence="1">The sequence shown here is derived from an EMBL/GenBank/DDBJ whole genome shotgun (WGS) entry which is preliminary data.</text>
</comment>
<dbReference type="Proteomes" id="UP000682733">
    <property type="component" value="Unassembled WGS sequence"/>
</dbReference>
<dbReference type="Proteomes" id="UP000677228">
    <property type="component" value="Unassembled WGS sequence"/>
</dbReference>
<reference evidence="1" key="1">
    <citation type="submission" date="2021-02" db="EMBL/GenBank/DDBJ databases">
        <authorList>
            <person name="Nowell W R."/>
        </authorList>
    </citation>
    <scope>NUCLEOTIDE SEQUENCE</scope>
</reference>
<dbReference type="EMBL" id="CAJNOQ010004401">
    <property type="protein sequence ID" value="CAF1057505.1"/>
    <property type="molecule type" value="Genomic_DNA"/>
</dbReference>
<keyword evidence="5" id="KW-1185">Reference proteome</keyword>
<dbReference type="AlphaFoldDB" id="A0A814KYD1"/>
<dbReference type="EMBL" id="CAJOBA010040018">
    <property type="protein sequence ID" value="CAF4087420.1"/>
    <property type="molecule type" value="Genomic_DNA"/>
</dbReference>
<name>A0A814KYD1_9BILA</name>